<dbReference type="InterPro" id="IPR011009">
    <property type="entry name" value="Kinase-like_dom_sf"/>
</dbReference>
<dbReference type="SUPFAM" id="SSF56112">
    <property type="entry name" value="Protein kinase-like (PK-like)"/>
    <property type="match status" value="1"/>
</dbReference>
<evidence type="ECO:0000313" key="8">
    <source>
        <dbReference type="Proteomes" id="UP000616769"/>
    </source>
</evidence>
<sequence>MDILTEIQERLRTKTFNPINKIKTNGCTCEGLIYEIDNGIIFVKRKDTEDALDMFQGEMISLNKILQTQTIRVPKPYFVVIDPLSTKQCGAIVMEYLDLKPVEDWERFGSELANLHLFNYVLGRKKKRLESWVGGNLVRSEMSQKIDVDLAVKPEIYHIPDELIKQVEHVSQFGFDAPTCCGKIPQNNEWHDNWIEFYARNKLQPQIDMVIETYGDRKIIEHWSQLQLKIDKFFLDLTGPIEPALLHGDLWSGNTGQVVDDPVIFDPSSFYGHSEYDFAIATLFGGFNRMFYDAYFRKIPQNKGFQKRNDLYKLFHLFNHWNHFGRSYQNQSVELIKKLANLNLD</sequence>
<organism evidence="5 8">
    <name type="scientific">Sarcoptes scabiei</name>
    <name type="common">Itch mite</name>
    <name type="synonym">Acarus scabiei</name>
    <dbReference type="NCBI Taxonomy" id="52283"/>
    <lineage>
        <taxon>Eukaryota</taxon>
        <taxon>Metazoa</taxon>
        <taxon>Ecdysozoa</taxon>
        <taxon>Arthropoda</taxon>
        <taxon>Chelicerata</taxon>
        <taxon>Arachnida</taxon>
        <taxon>Acari</taxon>
        <taxon>Acariformes</taxon>
        <taxon>Sarcoptiformes</taxon>
        <taxon>Astigmata</taxon>
        <taxon>Psoroptidia</taxon>
        <taxon>Sarcoptoidea</taxon>
        <taxon>Sarcoptidae</taxon>
        <taxon>Sarcoptinae</taxon>
        <taxon>Sarcoptes</taxon>
    </lineage>
</organism>
<gene>
    <name evidence="5" type="ORF">QR98_0105830</name>
    <name evidence="4" type="ORF">SSS_4947</name>
</gene>
<dbReference type="EC" id="2.7.1.172" evidence="1"/>
<dbReference type="Gene3D" id="3.90.1200.10">
    <property type="match status" value="1"/>
</dbReference>
<reference evidence="4" key="3">
    <citation type="submission" date="2020-01" db="EMBL/GenBank/DDBJ databases">
        <authorList>
            <person name="Korhonen P.K.K."/>
            <person name="Guangxu M.G."/>
            <person name="Wang T.W."/>
            <person name="Stroehlein A.J.S."/>
            <person name="Young N.D."/>
            <person name="Ang C.-S.A."/>
            <person name="Fernando D.W.F."/>
            <person name="Lu H.L."/>
            <person name="Taylor S.T."/>
            <person name="Ehtesham M.E.M."/>
            <person name="Najaraj S.H.N."/>
            <person name="Harsha G.H.G."/>
            <person name="Madugundu A.M."/>
            <person name="Renuse S.R."/>
            <person name="Holt D.H."/>
            <person name="Pandey A.P."/>
            <person name="Papenfuss A.P."/>
            <person name="Gasser R.B.G."/>
            <person name="Fischer K.F."/>
        </authorList>
    </citation>
    <scope>NUCLEOTIDE SEQUENCE</scope>
    <source>
        <strain evidence="4">SSS_KF_BRIS2020</strain>
    </source>
</reference>
<comment type="catalytic activity">
    <reaction evidence="2">
        <text>N(6)-D-ribulosyl-L-lysyl-[protein] + ATP = N(6)-(3-O-phospho-D-ribulosyl)-L-lysyl-[protein] + ADP + H(+)</text>
        <dbReference type="Rhea" id="RHEA:48432"/>
        <dbReference type="Rhea" id="RHEA-COMP:12103"/>
        <dbReference type="Rhea" id="RHEA-COMP:12104"/>
        <dbReference type="ChEBI" id="CHEBI:15378"/>
        <dbReference type="ChEBI" id="CHEBI:30616"/>
        <dbReference type="ChEBI" id="CHEBI:90418"/>
        <dbReference type="ChEBI" id="CHEBI:90420"/>
        <dbReference type="ChEBI" id="CHEBI:456216"/>
        <dbReference type="EC" id="2.7.1.172"/>
    </reaction>
    <physiologicalReaction direction="left-to-right" evidence="2">
        <dbReference type="Rhea" id="RHEA:48433"/>
    </physiologicalReaction>
</comment>
<evidence type="ECO:0000313" key="7">
    <source>
        <dbReference type="Proteomes" id="UP000070412"/>
    </source>
</evidence>
<reference evidence="6" key="4">
    <citation type="submission" date="2022-06" db="UniProtKB">
        <authorList>
            <consortium name="EnsemblMetazoa"/>
        </authorList>
    </citation>
    <scope>IDENTIFICATION</scope>
</reference>
<evidence type="ECO:0000256" key="2">
    <source>
        <dbReference type="ARBA" id="ARBA00048655"/>
    </source>
</evidence>
<dbReference type="GO" id="GO:0016301">
    <property type="term" value="F:kinase activity"/>
    <property type="evidence" value="ECO:0007669"/>
    <property type="project" value="UniProtKB-UniRule"/>
</dbReference>
<dbReference type="Pfam" id="PF03881">
    <property type="entry name" value="Fructosamin_kin"/>
    <property type="match status" value="2"/>
</dbReference>
<reference evidence="7" key="2">
    <citation type="journal article" date="2020" name="PLoS Negl. Trop. Dis.">
        <title>High-quality nuclear genome for Sarcoptes scabiei-A critical resource for a neglected parasite.</title>
        <authorList>
            <person name="Korhonen P.K."/>
            <person name="Gasser R.B."/>
            <person name="Ma G."/>
            <person name="Wang T."/>
            <person name="Stroehlein A.J."/>
            <person name="Young N.D."/>
            <person name="Ang C.S."/>
            <person name="Fernando D.D."/>
            <person name="Lu H.C."/>
            <person name="Taylor S."/>
            <person name="Reynolds S.L."/>
            <person name="Mofiz E."/>
            <person name="Najaraj S.H."/>
            <person name="Gowda H."/>
            <person name="Madugundu A."/>
            <person name="Renuse S."/>
            <person name="Holt D."/>
            <person name="Pandey A."/>
            <person name="Papenfuss A.T."/>
            <person name="Fischer K."/>
        </authorList>
    </citation>
    <scope>NUCLEOTIDE SEQUENCE [LARGE SCALE GENOMIC DNA]</scope>
</reference>
<evidence type="ECO:0000313" key="5">
    <source>
        <dbReference type="EMBL" id="KPM12002.1"/>
    </source>
</evidence>
<dbReference type="EMBL" id="WVUK01000066">
    <property type="protein sequence ID" value="KAF7488479.1"/>
    <property type="molecule type" value="Genomic_DNA"/>
</dbReference>
<dbReference type="OrthoDB" id="5772781at2759"/>
<protein>
    <recommendedName>
        <fullName evidence="1">protein-ribulosamine 3-kinase</fullName>
        <ecNumber evidence="1">2.7.1.172</ecNumber>
    </recommendedName>
</protein>
<dbReference type="PIRSF" id="PIRSF006221">
    <property type="entry name" value="Ketosamine-3-kinase"/>
    <property type="match status" value="1"/>
</dbReference>
<accession>A0A132ALW5</accession>
<dbReference type="PANTHER" id="PTHR12149:SF8">
    <property type="entry name" value="PROTEIN-RIBULOSAMINE 3-KINASE"/>
    <property type="match status" value="1"/>
</dbReference>
<keyword evidence="3 4" id="KW-0418">Kinase</keyword>
<dbReference type="PANTHER" id="PTHR12149">
    <property type="entry name" value="FRUCTOSAMINE 3 KINASE-RELATED PROTEIN"/>
    <property type="match status" value="1"/>
</dbReference>
<keyword evidence="7" id="KW-1185">Reference proteome</keyword>
<dbReference type="VEuPathDB" id="VectorBase:SSCA004726"/>
<evidence type="ECO:0000256" key="1">
    <source>
        <dbReference type="ARBA" id="ARBA00011961"/>
    </source>
</evidence>
<reference evidence="5 8" key="1">
    <citation type="journal article" date="2015" name="Parasit. Vectors">
        <title>Draft genome of the scabies mite.</title>
        <authorList>
            <person name="Rider S.D.Jr."/>
            <person name="Morgan M.S."/>
            <person name="Arlian L.G."/>
        </authorList>
    </citation>
    <scope>NUCLEOTIDE SEQUENCE [LARGE SCALE GENOMIC DNA]</scope>
    <source>
        <strain evidence="5">Arlian Lab</strain>
    </source>
</reference>
<dbReference type="Proteomes" id="UP000616769">
    <property type="component" value="Unassembled WGS sequence"/>
</dbReference>
<evidence type="ECO:0000313" key="4">
    <source>
        <dbReference type="EMBL" id="KAF7488479.1"/>
    </source>
</evidence>
<name>A0A132ALW5_SARSC</name>
<proteinExistence type="inferred from homology"/>
<dbReference type="FunFam" id="3.90.1200.10:FF:000003">
    <property type="entry name" value="fructosamine-3-kinase isoform X1"/>
    <property type="match status" value="1"/>
</dbReference>
<evidence type="ECO:0000256" key="3">
    <source>
        <dbReference type="PIRNR" id="PIRNR006221"/>
    </source>
</evidence>
<dbReference type="EnsemblMetazoa" id="SSS_4947s_mrna">
    <property type="protein sequence ID" value="KAF7488479.1"/>
    <property type="gene ID" value="SSS_4947"/>
</dbReference>
<evidence type="ECO:0000313" key="6">
    <source>
        <dbReference type="EnsemblMetazoa" id="KAF7488479.1"/>
    </source>
</evidence>
<dbReference type="AlphaFoldDB" id="A0A132ALW5"/>
<dbReference type="EMBL" id="JXLN01018529">
    <property type="protein sequence ID" value="KPM12002.1"/>
    <property type="molecule type" value="Genomic_DNA"/>
</dbReference>
<dbReference type="InterPro" id="IPR016477">
    <property type="entry name" value="Fructo-/Ketosamine-3-kinase"/>
</dbReference>
<keyword evidence="3" id="KW-0808">Transferase</keyword>
<dbReference type="Proteomes" id="UP000070412">
    <property type="component" value="Unassembled WGS sequence"/>
</dbReference>
<dbReference type="Gene3D" id="3.30.200.20">
    <property type="entry name" value="Phosphorylase Kinase, domain 1"/>
    <property type="match status" value="1"/>
</dbReference>
<comment type="similarity">
    <text evidence="3">Belongs to the fructosamine kinase family.</text>
</comment>
<dbReference type="GO" id="GO:0102193">
    <property type="term" value="F:protein-ribulosamine 3-kinase activity"/>
    <property type="evidence" value="ECO:0007669"/>
    <property type="project" value="UniProtKB-EC"/>
</dbReference>